<dbReference type="EC" id="2.5.1.145" evidence="7"/>
<dbReference type="Pfam" id="PF01790">
    <property type="entry name" value="LGT"/>
    <property type="match status" value="1"/>
</dbReference>
<keyword evidence="6 7" id="KW-0472">Membrane</keyword>
<feature type="transmembrane region" description="Helical" evidence="7">
    <location>
        <begin position="71"/>
        <end position="89"/>
    </location>
</feature>
<evidence type="ECO:0000256" key="3">
    <source>
        <dbReference type="ARBA" id="ARBA00022679"/>
    </source>
</evidence>
<dbReference type="PANTHER" id="PTHR30589:SF0">
    <property type="entry name" value="PHOSPHATIDYLGLYCEROL--PROLIPOPROTEIN DIACYLGLYCERYL TRANSFERASE"/>
    <property type="match status" value="1"/>
</dbReference>
<feature type="transmembrane region" description="Helical" evidence="7">
    <location>
        <begin position="109"/>
        <end position="126"/>
    </location>
</feature>
<dbReference type="NCBIfam" id="TIGR00544">
    <property type="entry name" value="lgt"/>
    <property type="match status" value="1"/>
</dbReference>
<name>A0ABS7JUY9_9SPHN</name>
<feature type="transmembrane region" description="Helical" evidence="7">
    <location>
        <begin position="189"/>
        <end position="208"/>
    </location>
</feature>
<evidence type="ECO:0000256" key="4">
    <source>
        <dbReference type="ARBA" id="ARBA00022692"/>
    </source>
</evidence>
<comment type="catalytic activity">
    <reaction evidence="7">
        <text>L-cysteinyl-[prolipoprotein] + a 1,2-diacyl-sn-glycero-3-phospho-(1'-sn-glycerol) = an S-1,2-diacyl-sn-glyceryl-L-cysteinyl-[prolipoprotein] + sn-glycerol 1-phosphate + H(+)</text>
        <dbReference type="Rhea" id="RHEA:56712"/>
        <dbReference type="Rhea" id="RHEA-COMP:14679"/>
        <dbReference type="Rhea" id="RHEA-COMP:14680"/>
        <dbReference type="ChEBI" id="CHEBI:15378"/>
        <dbReference type="ChEBI" id="CHEBI:29950"/>
        <dbReference type="ChEBI" id="CHEBI:57685"/>
        <dbReference type="ChEBI" id="CHEBI:64716"/>
        <dbReference type="ChEBI" id="CHEBI:140658"/>
        <dbReference type="EC" id="2.5.1.145"/>
    </reaction>
</comment>
<evidence type="ECO:0000256" key="7">
    <source>
        <dbReference type="HAMAP-Rule" id="MF_01147"/>
    </source>
</evidence>
<evidence type="ECO:0000313" key="9">
    <source>
        <dbReference type="Proteomes" id="UP000782554"/>
    </source>
</evidence>
<dbReference type="PROSITE" id="PS01311">
    <property type="entry name" value="LGT"/>
    <property type="match status" value="1"/>
</dbReference>
<comment type="caution">
    <text evidence="8">The sequence shown here is derived from an EMBL/GenBank/DDBJ whole genome shotgun (WGS) entry which is preliminary data.</text>
</comment>
<accession>A0ABS7JUY9</accession>
<keyword evidence="4 7" id="KW-0812">Transmembrane</keyword>
<evidence type="ECO:0000256" key="2">
    <source>
        <dbReference type="ARBA" id="ARBA00022475"/>
    </source>
</evidence>
<dbReference type="EMBL" id="JAIGNU010000001">
    <property type="protein sequence ID" value="MBX7501466.1"/>
    <property type="molecule type" value="Genomic_DNA"/>
</dbReference>
<dbReference type="RefSeq" id="WP_221602548.1">
    <property type="nucleotide sequence ID" value="NZ_JAIGNU010000001.1"/>
</dbReference>
<comment type="subcellular location">
    <subcellularLocation>
        <location evidence="7">Cell membrane</location>
        <topology evidence="7">Multi-pass membrane protein</topology>
    </subcellularLocation>
</comment>
<dbReference type="HAMAP" id="MF_01147">
    <property type="entry name" value="Lgt"/>
    <property type="match status" value="1"/>
</dbReference>
<dbReference type="InterPro" id="IPR001640">
    <property type="entry name" value="Lgt"/>
</dbReference>
<comment type="function">
    <text evidence="7">Catalyzes the transfer of the diacylglyceryl group from phosphatidylglycerol to the sulfhydryl group of the N-terminal cysteine of a prolipoprotein, the first step in the formation of mature lipoproteins.</text>
</comment>
<evidence type="ECO:0000256" key="6">
    <source>
        <dbReference type="ARBA" id="ARBA00023136"/>
    </source>
</evidence>
<feature type="transmembrane region" description="Helical" evidence="7">
    <location>
        <begin position="217"/>
        <end position="237"/>
    </location>
</feature>
<evidence type="ECO:0000256" key="1">
    <source>
        <dbReference type="ARBA" id="ARBA00007150"/>
    </source>
</evidence>
<comment type="pathway">
    <text evidence="7">Protein modification; lipoprotein biosynthesis (diacylglyceryl transfer).</text>
</comment>
<sequence>MLSLLAASGAAEPIYWENLGLRPYLFEIGGFQLRFYSLAYLLGIVLAYWHLSKMIKAPGAPMAQRHADDLFFYCTLGVILGGRLGYAAFYKPELFGGVELFKLWEGGMSFHGGVIGVLIAISWVAWRGGLNWLRVSDYIAVNVPVGYMLGRLANFINGELYGRPVDSDFPLAMVFPTDPEQLPRHPSQLYQAGFEGLLLGLLLLALFWKTRARYRPGLLVAIFTIGMGMGRFLMEFFRAPDAYLAYVVTETGLSRGQWLSLPMIGIGIVVLVYALVKPPVGGAAKVASPSA</sequence>
<reference evidence="8 9" key="1">
    <citation type="submission" date="2021-08" db="EMBL/GenBank/DDBJ databases">
        <title>Comparative Genomics Analysis of the Genus Qipengyuania Reveals Extensive Genetic Diversity and Metabolic Versatility, Including the Description of Fifteen Novel Species.</title>
        <authorList>
            <person name="Liu Y."/>
        </authorList>
    </citation>
    <scope>NUCLEOTIDE SEQUENCE [LARGE SCALE GENOMIC DNA]</scope>
    <source>
        <strain evidence="8 9">YG27</strain>
    </source>
</reference>
<evidence type="ECO:0000256" key="5">
    <source>
        <dbReference type="ARBA" id="ARBA00022989"/>
    </source>
</evidence>
<feature type="transmembrane region" description="Helical" evidence="7">
    <location>
        <begin position="257"/>
        <end position="276"/>
    </location>
</feature>
<protein>
    <recommendedName>
        <fullName evidence="7">Phosphatidylglycerol--prolipoprotein diacylglyceryl transferase</fullName>
        <ecNumber evidence="7">2.5.1.145</ecNumber>
    </recommendedName>
</protein>
<organism evidence="8 9">
    <name type="scientific">Qipengyuania mesophila</name>
    <dbReference type="NCBI Taxonomy" id="2867246"/>
    <lineage>
        <taxon>Bacteria</taxon>
        <taxon>Pseudomonadati</taxon>
        <taxon>Pseudomonadota</taxon>
        <taxon>Alphaproteobacteria</taxon>
        <taxon>Sphingomonadales</taxon>
        <taxon>Erythrobacteraceae</taxon>
        <taxon>Qipengyuania</taxon>
    </lineage>
</organism>
<keyword evidence="3 7" id="KW-0808">Transferase</keyword>
<keyword evidence="2 7" id="KW-1003">Cell membrane</keyword>
<feature type="transmembrane region" description="Helical" evidence="7">
    <location>
        <begin position="138"/>
        <end position="156"/>
    </location>
</feature>
<feature type="binding site" evidence="7">
    <location>
        <position position="151"/>
    </location>
    <ligand>
        <name>a 1,2-diacyl-sn-glycero-3-phospho-(1'-sn-glycerol)</name>
        <dbReference type="ChEBI" id="CHEBI:64716"/>
    </ligand>
</feature>
<proteinExistence type="inferred from homology"/>
<gene>
    <name evidence="7 8" type="primary">lgt</name>
    <name evidence="8" type="ORF">K3181_08430</name>
</gene>
<keyword evidence="5 7" id="KW-1133">Transmembrane helix</keyword>
<feature type="transmembrane region" description="Helical" evidence="7">
    <location>
        <begin position="35"/>
        <end position="51"/>
    </location>
</feature>
<keyword evidence="9" id="KW-1185">Reference proteome</keyword>
<dbReference type="Proteomes" id="UP000782554">
    <property type="component" value="Unassembled WGS sequence"/>
</dbReference>
<dbReference type="PANTHER" id="PTHR30589">
    <property type="entry name" value="PROLIPOPROTEIN DIACYLGLYCERYL TRANSFERASE"/>
    <property type="match status" value="1"/>
</dbReference>
<dbReference type="GO" id="GO:0008961">
    <property type="term" value="F:phosphatidylglycerol-prolipoprotein diacylglyceryl transferase activity"/>
    <property type="evidence" value="ECO:0007669"/>
    <property type="project" value="UniProtKB-EC"/>
</dbReference>
<comment type="similarity">
    <text evidence="1 7">Belongs to the Lgt family.</text>
</comment>
<evidence type="ECO:0000313" key="8">
    <source>
        <dbReference type="EMBL" id="MBX7501466.1"/>
    </source>
</evidence>